<gene>
    <name evidence="2" type="ORF">ACFPZ4_25635</name>
</gene>
<feature type="chain" id="PRO_5046832364" description="SH3 domain-containing protein" evidence="1">
    <location>
        <begin position="31"/>
        <end position="138"/>
    </location>
</feature>
<comment type="caution">
    <text evidence="2">The sequence shown here is derived from an EMBL/GenBank/DDBJ whole genome shotgun (WGS) entry which is preliminary data.</text>
</comment>
<proteinExistence type="predicted"/>
<protein>
    <recommendedName>
        <fullName evidence="4">SH3 domain-containing protein</fullName>
    </recommendedName>
</protein>
<keyword evidence="3" id="KW-1185">Reference proteome</keyword>
<evidence type="ECO:0000313" key="2">
    <source>
        <dbReference type="EMBL" id="MFC5944840.1"/>
    </source>
</evidence>
<dbReference type="RefSeq" id="WP_353901289.1">
    <property type="nucleotide sequence ID" value="NZ_CP158970.1"/>
</dbReference>
<feature type="signal peptide" evidence="1">
    <location>
        <begin position="1"/>
        <end position="30"/>
    </location>
</feature>
<evidence type="ECO:0000313" key="3">
    <source>
        <dbReference type="Proteomes" id="UP001596207"/>
    </source>
</evidence>
<accession>A0ABW1HV85</accession>
<reference evidence="3" key="1">
    <citation type="journal article" date="2019" name="Int. J. Syst. Evol. Microbiol.">
        <title>The Global Catalogue of Microorganisms (GCM) 10K type strain sequencing project: providing services to taxonomists for standard genome sequencing and annotation.</title>
        <authorList>
            <consortium name="The Broad Institute Genomics Platform"/>
            <consortium name="The Broad Institute Genome Sequencing Center for Infectious Disease"/>
            <person name="Wu L."/>
            <person name="Ma J."/>
        </authorList>
    </citation>
    <scope>NUCLEOTIDE SEQUENCE [LARGE SCALE GENOMIC DNA]</scope>
    <source>
        <strain evidence="3">CGMCC 4.7173</strain>
    </source>
</reference>
<organism evidence="2 3">
    <name type="scientific">Micromonospora harpali</name>
    <dbReference type="NCBI Taxonomy" id="1490225"/>
    <lineage>
        <taxon>Bacteria</taxon>
        <taxon>Bacillati</taxon>
        <taxon>Actinomycetota</taxon>
        <taxon>Actinomycetes</taxon>
        <taxon>Micromonosporales</taxon>
        <taxon>Micromonosporaceae</taxon>
        <taxon>Micromonospora</taxon>
    </lineage>
</organism>
<name>A0ABW1HV85_9ACTN</name>
<dbReference type="EMBL" id="JBHSQQ010000225">
    <property type="protein sequence ID" value="MFC5944840.1"/>
    <property type="molecule type" value="Genomic_DNA"/>
</dbReference>
<evidence type="ECO:0008006" key="4">
    <source>
        <dbReference type="Google" id="ProtNLM"/>
    </source>
</evidence>
<dbReference type="Proteomes" id="UP001596207">
    <property type="component" value="Unassembled WGS sequence"/>
</dbReference>
<sequence length="138" mass="14285">MTNPGMFGRIAAVTGAAALVFTGLSGPAGAAERQAASAAAPGLGTSAVTCGNAAWPHEPYDGRTGKTTARAAVHTGPYGDCTVKAYLPIDTKVIFDCYTVNDYGNTWTWVRDPQGASIGWVYDAYLSSGGSNKLCPKY</sequence>
<evidence type="ECO:0000256" key="1">
    <source>
        <dbReference type="SAM" id="SignalP"/>
    </source>
</evidence>
<keyword evidence="1" id="KW-0732">Signal</keyword>